<reference evidence="3 4" key="1">
    <citation type="submission" date="2024-10" db="EMBL/GenBank/DDBJ databases">
        <title>The Natural Products Discovery Center: Release of the First 8490 Sequenced Strains for Exploring Actinobacteria Biosynthetic Diversity.</title>
        <authorList>
            <person name="Kalkreuter E."/>
            <person name="Kautsar S.A."/>
            <person name="Yang D."/>
            <person name="Bader C.D."/>
            <person name="Teijaro C.N."/>
            <person name="Fluegel L."/>
            <person name="Davis C.M."/>
            <person name="Simpson J.R."/>
            <person name="Lauterbach L."/>
            <person name="Steele A.D."/>
            <person name="Gui C."/>
            <person name="Meng S."/>
            <person name="Li G."/>
            <person name="Viehrig K."/>
            <person name="Ye F."/>
            <person name="Su P."/>
            <person name="Kiefer A.F."/>
            <person name="Nichols A."/>
            <person name="Cepeda A.J."/>
            <person name="Yan W."/>
            <person name="Fan B."/>
            <person name="Jiang Y."/>
            <person name="Adhikari A."/>
            <person name="Zheng C.-J."/>
            <person name="Schuster L."/>
            <person name="Cowan T.M."/>
            <person name="Smanski M.J."/>
            <person name="Chevrette M.G."/>
            <person name="De Carvalho L.P.S."/>
            <person name="Shen B."/>
        </authorList>
    </citation>
    <scope>NUCLEOTIDE SEQUENCE [LARGE SCALE GENOMIC DNA]</scope>
    <source>
        <strain evidence="3 4">NPDC002593</strain>
    </source>
</reference>
<gene>
    <name evidence="3" type="ORF">ACFYXQ_34500</name>
</gene>
<dbReference type="GO" id="GO:0016491">
    <property type="term" value="F:oxidoreductase activity"/>
    <property type="evidence" value="ECO:0007669"/>
    <property type="project" value="UniProtKB-KW"/>
</dbReference>
<dbReference type="Pfam" id="PF00296">
    <property type="entry name" value="Bac_luciferase"/>
    <property type="match status" value="1"/>
</dbReference>
<dbReference type="Gene3D" id="3.20.20.30">
    <property type="entry name" value="Luciferase-like domain"/>
    <property type="match status" value="1"/>
</dbReference>
<dbReference type="RefSeq" id="WP_387406213.1">
    <property type="nucleotide sequence ID" value="NZ_JBIAQY010000015.1"/>
</dbReference>
<keyword evidence="1 3" id="KW-0560">Oxidoreductase</keyword>
<dbReference type="CDD" id="cd01097">
    <property type="entry name" value="Tetrahydromethanopterin_reductase"/>
    <property type="match status" value="1"/>
</dbReference>
<dbReference type="EMBL" id="JBIAQY010000015">
    <property type="protein sequence ID" value="MFF3572889.1"/>
    <property type="molecule type" value="Genomic_DNA"/>
</dbReference>
<comment type="caution">
    <text evidence="3">The sequence shown here is derived from an EMBL/GenBank/DDBJ whole genome shotgun (WGS) entry which is preliminary data.</text>
</comment>
<evidence type="ECO:0000313" key="4">
    <source>
        <dbReference type="Proteomes" id="UP001601992"/>
    </source>
</evidence>
<accession>A0ABW6S9G2</accession>
<dbReference type="InterPro" id="IPR050564">
    <property type="entry name" value="F420-G6PD/mer"/>
</dbReference>
<dbReference type="InterPro" id="IPR011251">
    <property type="entry name" value="Luciferase-like_dom"/>
</dbReference>
<dbReference type="PANTHER" id="PTHR43244">
    <property type="match status" value="1"/>
</dbReference>
<evidence type="ECO:0000259" key="2">
    <source>
        <dbReference type="Pfam" id="PF00296"/>
    </source>
</evidence>
<proteinExistence type="predicted"/>
<name>A0ABW6S9G2_9NOCA</name>
<dbReference type="EC" id="1.-.-.-" evidence="3"/>
<evidence type="ECO:0000313" key="3">
    <source>
        <dbReference type="EMBL" id="MFF3572889.1"/>
    </source>
</evidence>
<evidence type="ECO:0000256" key="1">
    <source>
        <dbReference type="ARBA" id="ARBA00023002"/>
    </source>
</evidence>
<feature type="domain" description="Luciferase-like" evidence="2">
    <location>
        <begin position="24"/>
        <end position="248"/>
    </location>
</feature>
<organism evidence="3 4">
    <name type="scientific">Nocardia jiangxiensis</name>
    <dbReference type="NCBI Taxonomy" id="282685"/>
    <lineage>
        <taxon>Bacteria</taxon>
        <taxon>Bacillati</taxon>
        <taxon>Actinomycetota</taxon>
        <taxon>Actinomycetes</taxon>
        <taxon>Mycobacteriales</taxon>
        <taxon>Nocardiaceae</taxon>
        <taxon>Nocardia</taxon>
    </lineage>
</organism>
<keyword evidence="4" id="KW-1185">Reference proteome</keyword>
<dbReference type="PANTHER" id="PTHR43244:SF1">
    <property type="entry name" value="5,10-METHYLENETETRAHYDROMETHANOPTERIN REDUCTASE"/>
    <property type="match status" value="1"/>
</dbReference>
<dbReference type="Proteomes" id="UP001601992">
    <property type="component" value="Unassembled WGS sequence"/>
</dbReference>
<sequence length="313" mass="33057">MSSKEATVSLRIGLSATDALLVADPKARRALLDAAADAGLDHITVGDHISFHGGTGFDGMVSATSVLSTHDTISVVIGVYLLGLRHPMLAARQIATLAQLAPGRLVLGVGVGGEDRSEITNSGVDPRTRGRRMDETLTLLRALLAGDEVTHSGEFCTLDRARILPSPDPAVPIIIGGRGEAAIERTAAHGDGWLAIFATASRFAQTREKILAAAAERGRAPHTFGVNVWCGLDEDPATADRLVGEQMQALYRLPRDKFRHLAPAGTPEQVAEWLSSYVEAGADTITLIPAARSHEAAVEFVAQVRALLLDSLG</sequence>
<dbReference type="SUPFAM" id="SSF51679">
    <property type="entry name" value="Bacterial luciferase-like"/>
    <property type="match status" value="1"/>
</dbReference>
<dbReference type="InterPro" id="IPR036661">
    <property type="entry name" value="Luciferase-like_sf"/>
</dbReference>
<protein>
    <submittedName>
        <fullName evidence="3">LLM class flavin-dependent oxidoreductase</fullName>
        <ecNumber evidence="3">1.-.-.-</ecNumber>
    </submittedName>
</protein>